<dbReference type="SUPFAM" id="SSF143034">
    <property type="entry name" value="L35p-like"/>
    <property type="match status" value="1"/>
</dbReference>
<gene>
    <name evidence="5" type="ORF">Deia_00623</name>
</gene>
<dbReference type="Proteomes" id="UP000321934">
    <property type="component" value="Chromosome"/>
</dbReference>
<dbReference type="RefSeq" id="WP_146820689.1">
    <property type="nucleotide sequence ID" value="NZ_CP029077.1"/>
</dbReference>
<protein>
    <submittedName>
        <fullName evidence="5">50S ribosomal protein L35</fullName>
    </submittedName>
</protein>
<comment type="similarity">
    <text evidence="1">Belongs to the bacterial ribosomal protein bL35 family.</text>
</comment>
<evidence type="ECO:0000313" key="6">
    <source>
        <dbReference type="Proteomes" id="UP000321934"/>
    </source>
</evidence>
<organism evidence="5 6">
    <name type="scientific">Candidatus Deianiraea vastatrix</name>
    <dbReference type="NCBI Taxonomy" id="2163644"/>
    <lineage>
        <taxon>Bacteria</taxon>
        <taxon>Pseudomonadati</taxon>
        <taxon>Pseudomonadota</taxon>
        <taxon>Alphaproteobacteria</taxon>
        <taxon>Rickettsiales</taxon>
        <taxon>Candidatus Deianiraeaceae</taxon>
        <taxon>Candidatus Deianiraea</taxon>
    </lineage>
</organism>
<keyword evidence="6" id="KW-1185">Reference proteome</keyword>
<dbReference type="Gene3D" id="4.10.410.60">
    <property type="match status" value="1"/>
</dbReference>
<dbReference type="GO" id="GO:0003735">
    <property type="term" value="F:structural constituent of ribosome"/>
    <property type="evidence" value="ECO:0007669"/>
    <property type="project" value="InterPro"/>
</dbReference>
<dbReference type="EMBL" id="CP029077">
    <property type="protein sequence ID" value="QED23417.1"/>
    <property type="molecule type" value="Genomic_DNA"/>
</dbReference>
<feature type="region of interest" description="Disordered" evidence="4">
    <location>
        <begin position="1"/>
        <end position="20"/>
    </location>
</feature>
<keyword evidence="3" id="KW-0687">Ribonucleoprotein</keyword>
<feature type="compositionally biased region" description="Basic residues" evidence="4">
    <location>
        <begin position="7"/>
        <end position="20"/>
    </location>
</feature>
<reference evidence="5 6" key="1">
    <citation type="journal article" date="2019" name="ISME J.">
        <title>Deianiraea, an extracellular bacterium associated with the ciliate Paramecium, suggests an alternative scenario for the evolution of Rickettsiales.</title>
        <authorList>
            <person name="Castelli M."/>
            <person name="Sabaneyeva E."/>
            <person name="Lanzoni O."/>
            <person name="Lebedeva N."/>
            <person name="Floriano A.M."/>
            <person name="Gaiarsa S."/>
            <person name="Benken K."/>
            <person name="Modeo L."/>
            <person name="Bandi C."/>
            <person name="Potekhin A."/>
            <person name="Sassera D."/>
            <person name="Petroni G."/>
        </authorList>
    </citation>
    <scope>NUCLEOTIDE SEQUENCE [LARGE SCALE GENOMIC DNA]</scope>
    <source>
        <strain evidence="5">CyL4-1</strain>
    </source>
</reference>
<dbReference type="OrthoDB" id="9804851at2"/>
<dbReference type="Pfam" id="PF01632">
    <property type="entry name" value="Ribosomal_L35p"/>
    <property type="match status" value="1"/>
</dbReference>
<name>A0A5B8XI47_9RICK</name>
<dbReference type="InterPro" id="IPR021137">
    <property type="entry name" value="Ribosomal_bL35-like"/>
</dbReference>
<dbReference type="GO" id="GO:1990904">
    <property type="term" value="C:ribonucleoprotein complex"/>
    <property type="evidence" value="ECO:0007669"/>
    <property type="project" value="UniProtKB-KW"/>
</dbReference>
<sequence length="111" mass="12500">MPSVTVRIRRSSKATPRVKAKTVRSFAKRFSVSANRNILSTQAGKRHNMSQKSKRTLLSQKGKTNVNKSLLKTVRAALKLKLPRKANPYIKKNDNLLNVALPKKVSKLFCI</sequence>
<evidence type="ECO:0000256" key="3">
    <source>
        <dbReference type="ARBA" id="ARBA00023274"/>
    </source>
</evidence>
<evidence type="ECO:0000256" key="1">
    <source>
        <dbReference type="ARBA" id="ARBA00006598"/>
    </source>
</evidence>
<dbReference type="AlphaFoldDB" id="A0A5B8XI47"/>
<keyword evidence="2 5" id="KW-0689">Ribosomal protein</keyword>
<evidence type="ECO:0000256" key="4">
    <source>
        <dbReference type="SAM" id="MobiDB-lite"/>
    </source>
</evidence>
<dbReference type="GO" id="GO:0006412">
    <property type="term" value="P:translation"/>
    <property type="evidence" value="ECO:0007669"/>
    <property type="project" value="InterPro"/>
</dbReference>
<evidence type="ECO:0000313" key="5">
    <source>
        <dbReference type="EMBL" id="QED23417.1"/>
    </source>
</evidence>
<dbReference type="GO" id="GO:0005840">
    <property type="term" value="C:ribosome"/>
    <property type="evidence" value="ECO:0007669"/>
    <property type="project" value="UniProtKB-KW"/>
</dbReference>
<proteinExistence type="inferred from homology"/>
<dbReference type="InterPro" id="IPR037229">
    <property type="entry name" value="Ribosomal_bL35_sf"/>
</dbReference>
<evidence type="ECO:0000256" key="2">
    <source>
        <dbReference type="ARBA" id="ARBA00022980"/>
    </source>
</evidence>
<accession>A0A5B8XI47</accession>